<sequence length="493" mass="58495">MNRSSFQIVSPSFFSFLHYNKRFYFCEWCNFYYRVFLEHNRSLFLFKRACIFRNMMSMSETPIEPLIDELLIILNSINRIVPVGFFLKHLYRIWFHFKILTFSKFIDVTNVEEQLAEQLANAGLDDSPSTKECDDSLNIKRNRLFRKFIRENVEHKVKTNEIDVKKYFLREKKHIMMAKIVVIIGLKYIILKIAFKKKHPKQSGFNKYLAKYISILLKNQSKKKDSLCLILKADKINKYLYYVFSLESVFYMTRPFYFLVYLSCSFTKQFICNVIFSNKLKLIICKKVKRKSNYLVLFSFLFLYYKRTRKMTTKKRTTRLISKLISFHQLPHRSLVISEDLLLDHFSNARSVHGPVSSTPRNLLVSFDGPMISRSRDTEILSNRDVSLLAHASGWLWCRIEYNLKHAKCYVIYANLSALEISPGWDKRLICVCVFCQLMLFLHNRSLGFIRCQPTIISRLEAGLTRSKFTQSTNSDIYRVGQKFCYKFQVQTN</sequence>
<keyword evidence="1" id="KW-0812">Transmembrane</keyword>
<dbReference type="WBParaSite" id="Hba_00028">
    <property type="protein sequence ID" value="Hba_00028"/>
    <property type="gene ID" value="Hba_00028"/>
</dbReference>
<proteinExistence type="predicted"/>
<evidence type="ECO:0000313" key="2">
    <source>
        <dbReference type="Proteomes" id="UP000095283"/>
    </source>
</evidence>
<keyword evidence="1" id="KW-0472">Membrane</keyword>
<dbReference type="Proteomes" id="UP000095283">
    <property type="component" value="Unplaced"/>
</dbReference>
<protein>
    <submittedName>
        <fullName evidence="3">Reverse transcriptase domain-containing protein</fullName>
    </submittedName>
</protein>
<feature type="transmembrane region" description="Helical" evidence="1">
    <location>
        <begin position="175"/>
        <end position="195"/>
    </location>
</feature>
<keyword evidence="1" id="KW-1133">Transmembrane helix</keyword>
<evidence type="ECO:0000256" key="1">
    <source>
        <dbReference type="SAM" id="Phobius"/>
    </source>
</evidence>
<reference evidence="3" key="1">
    <citation type="submission" date="2016-11" db="UniProtKB">
        <authorList>
            <consortium name="WormBaseParasite"/>
        </authorList>
    </citation>
    <scope>IDENTIFICATION</scope>
</reference>
<evidence type="ECO:0000313" key="3">
    <source>
        <dbReference type="WBParaSite" id="Hba_00028"/>
    </source>
</evidence>
<name>A0A1I7W5Z5_HETBA</name>
<accession>A0A1I7W5Z5</accession>
<keyword evidence="2" id="KW-1185">Reference proteome</keyword>
<organism evidence="2 3">
    <name type="scientific">Heterorhabditis bacteriophora</name>
    <name type="common">Entomopathogenic nematode worm</name>
    <dbReference type="NCBI Taxonomy" id="37862"/>
    <lineage>
        <taxon>Eukaryota</taxon>
        <taxon>Metazoa</taxon>
        <taxon>Ecdysozoa</taxon>
        <taxon>Nematoda</taxon>
        <taxon>Chromadorea</taxon>
        <taxon>Rhabditida</taxon>
        <taxon>Rhabditina</taxon>
        <taxon>Rhabditomorpha</taxon>
        <taxon>Strongyloidea</taxon>
        <taxon>Heterorhabditidae</taxon>
        <taxon>Heterorhabditis</taxon>
    </lineage>
</organism>
<dbReference type="AlphaFoldDB" id="A0A1I7W5Z5"/>